<dbReference type="PANTHER" id="PTHR47515:SF1">
    <property type="entry name" value="BLR2054 PROTEIN"/>
    <property type="match status" value="1"/>
</dbReference>
<dbReference type="InterPro" id="IPR001584">
    <property type="entry name" value="Integrase_cat-core"/>
</dbReference>
<dbReference type="PROSITE" id="PS50994">
    <property type="entry name" value="INTEGRASE"/>
    <property type="match status" value="1"/>
</dbReference>
<dbReference type="GO" id="GO:0003676">
    <property type="term" value="F:nucleic acid binding"/>
    <property type="evidence" value="ECO:0007669"/>
    <property type="project" value="InterPro"/>
</dbReference>
<gene>
    <name evidence="1" type="ORF">G4V39_05815</name>
</gene>
<reference evidence="1 2" key="1">
    <citation type="submission" date="2020-02" db="EMBL/GenBank/DDBJ databases">
        <title>Genome analysis of Thermosulfuriphilus ammonigenes ST65T, an anaerobic thermophilic chemolithoautotrophic bacterium isolated from a deep-sea hydrothermal vent.</title>
        <authorList>
            <person name="Slobodkina G."/>
            <person name="Allioux M."/>
            <person name="Merkel A."/>
            <person name="Alain K."/>
            <person name="Jebbar M."/>
            <person name="Slobodkin A."/>
        </authorList>
    </citation>
    <scope>NUCLEOTIDE SEQUENCE [LARGE SCALE GENOMIC DNA]</scope>
    <source>
        <strain evidence="1 2">ST65</strain>
    </source>
</reference>
<dbReference type="KEGG" id="tav:G4V39_05815"/>
<dbReference type="RefSeq" id="WP_166032025.1">
    <property type="nucleotide sequence ID" value="NZ_CP048877.1"/>
</dbReference>
<sequence length="227" mass="26713">MLATQLVENGLSLKKALRLVGLAKSSYFYQSKRASLDKAWAKRLKELALKNPAYGYRRLWALLRREGFKVGLKRVYTLYRKLGLALSFRKKRGYRKSQVPEDTFPLEPARRPLKRWSIDFKEKRLSDGSKVRILQVLDEAVRYLLGGWWDRRISGEEAAEYFDHLCRTYGPPNEIRRDDGPEFRSGAFQEVRQKWRIKERVIPPGSPYWNGFIESFHGKRGGRRNFV</sequence>
<name>A0A6G7PW40_9BACT</name>
<protein>
    <submittedName>
        <fullName evidence="1">Transposase</fullName>
    </submittedName>
</protein>
<dbReference type="PANTHER" id="PTHR47515">
    <property type="entry name" value="LOW CALCIUM RESPONSE LOCUS PROTEIN T"/>
    <property type="match status" value="1"/>
</dbReference>
<dbReference type="Proteomes" id="UP000502179">
    <property type="component" value="Chromosome"/>
</dbReference>
<evidence type="ECO:0000313" key="1">
    <source>
        <dbReference type="EMBL" id="QIJ71807.1"/>
    </source>
</evidence>
<dbReference type="SUPFAM" id="SSF53098">
    <property type="entry name" value="Ribonuclease H-like"/>
    <property type="match status" value="1"/>
</dbReference>
<dbReference type="Pfam" id="PF00665">
    <property type="entry name" value="rve"/>
    <property type="match status" value="1"/>
</dbReference>
<dbReference type="InterPro" id="IPR036397">
    <property type="entry name" value="RNaseH_sf"/>
</dbReference>
<dbReference type="Pfam" id="PF13276">
    <property type="entry name" value="HTH_21"/>
    <property type="match status" value="1"/>
</dbReference>
<dbReference type="InterPro" id="IPR025948">
    <property type="entry name" value="HTH-like_dom"/>
</dbReference>
<organism evidence="1 2">
    <name type="scientific">Thermosulfuriphilus ammonigenes</name>
    <dbReference type="NCBI Taxonomy" id="1936021"/>
    <lineage>
        <taxon>Bacteria</taxon>
        <taxon>Pseudomonadati</taxon>
        <taxon>Thermodesulfobacteriota</taxon>
        <taxon>Thermodesulfobacteria</taxon>
        <taxon>Thermodesulfobacteriales</taxon>
        <taxon>Thermodesulfobacteriaceae</taxon>
        <taxon>Thermosulfuriphilus</taxon>
    </lineage>
</organism>
<evidence type="ECO:0000313" key="2">
    <source>
        <dbReference type="Proteomes" id="UP000502179"/>
    </source>
</evidence>
<accession>A0A6G7PW40</accession>
<dbReference type="Gene3D" id="3.30.420.10">
    <property type="entry name" value="Ribonuclease H-like superfamily/Ribonuclease H"/>
    <property type="match status" value="1"/>
</dbReference>
<dbReference type="InterPro" id="IPR012337">
    <property type="entry name" value="RNaseH-like_sf"/>
</dbReference>
<dbReference type="EMBL" id="CP048877">
    <property type="protein sequence ID" value="QIJ71807.1"/>
    <property type="molecule type" value="Genomic_DNA"/>
</dbReference>
<dbReference type="GO" id="GO:0015074">
    <property type="term" value="P:DNA integration"/>
    <property type="evidence" value="ECO:0007669"/>
    <property type="project" value="InterPro"/>
</dbReference>
<proteinExistence type="predicted"/>
<keyword evidence="2" id="KW-1185">Reference proteome</keyword>
<dbReference type="AlphaFoldDB" id="A0A6G7PW40"/>